<sequence>MEESYKSNLQSKSTHEMRYEDLVRILSSFPTEVIEEICSKAKMLRESLHQEQLSVTSHTDAEADMASNDFVDNANLQTSTENEIYLMKSQSFDYSQETSTVTRDRNNSEEGEAVEKIQEDTSELEALYLETQQEAFDEFVKPNFPIQRLPQNAFCREWLLKHAECCLKGSLLEHSDNNQVVQVSNQNSMALPNIESDDNTHGTKNTVDEECDTQEKMQEDAFELPALYLEIQQSPEDFIRQNFPITVSICDKQQVFGNSEESNKIRKDEINSDEGETSENIQDVYTMKEDTDQNSSHGSSDLQISTEIPLPSTKSSDNSLQIMNVIGDEVETLEILQEDTSPLQALHLENQKGAFDESAKPKRRSKTKTCPAAREVPVMAAIASRGMKLRRTGRDDRRDRVVLVPQDQNTRDETT</sequence>
<accession>A0A4Y2TBL7</accession>
<gene>
    <name evidence="2" type="ORF">AVEN_211713_1</name>
</gene>
<reference evidence="2 3" key="1">
    <citation type="journal article" date="2019" name="Sci. Rep.">
        <title>Orb-weaving spider Araneus ventricosus genome elucidates the spidroin gene catalogue.</title>
        <authorList>
            <person name="Kono N."/>
            <person name="Nakamura H."/>
            <person name="Ohtoshi R."/>
            <person name="Moran D.A.P."/>
            <person name="Shinohara A."/>
            <person name="Yoshida Y."/>
            <person name="Fujiwara M."/>
            <person name="Mori M."/>
            <person name="Tomita M."/>
            <person name="Arakawa K."/>
        </authorList>
    </citation>
    <scope>NUCLEOTIDE SEQUENCE [LARGE SCALE GENOMIC DNA]</scope>
</reference>
<proteinExistence type="predicted"/>
<feature type="region of interest" description="Disordered" evidence="1">
    <location>
        <begin position="258"/>
        <end position="317"/>
    </location>
</feature>
<keyword evidence="3" id="KW-1185">Reference proteome</keyword>
<feature type="compositionally biased region" description="Basic and acidic residues" evidence="1">
    <location>
        <begin position="392"/>
        <end position="401"/>
    </location>
</feature>
<organism evidence="2 3">
    <name type="scientific">Araneus ventricosus</name>
    <name type="common">Orbweaver spider</name>
    <name type="synonym">Epeira ventricosa</name>
    <dbReference type="NCBI Taxonomy" id="182803"/>
    <lineage>
        <taxon>Eukaryota</taxon>
        <taxon>Metazoa</taxon>
        <taxon>Ecdysozoa</taxon>
        <taxon>Arthropoda</taxon>
        <taxon>Chelicerata</taxon>
        <taxon>Arachnida</taxon>
        <taxon>Araneae</taxon>
        <taxon>Araneomorphae</taxon>
        <taxon>Entelegynae</taxon>
        <taxon>Araneoidea</taxon>
        <taxon>Araneidae</taxon>
        <taxon>Araneus</taxon>
    </lineage>
</organism>
<feature type="compositionally biased region" description="Basic and acidic residues" evidence="1">
    <location>
        <begin position="261"/>
        <end position="270"/>
    </location>
</feature>
<feature type="compositionally biased region" description="Polar residues" evidence="1">
    <location>
        <begin position="293"/>
        <end position="317"/>
    </location>
</feature>
<dbReference type="Proteomes" id="UP000499080">
    <property type="component" value="Unassembled WGS sequence"/>
</dbReference>
<name>A0A4Y2TBL7_ARAVE</name>
<comment type="caution">
    <text evidence="2">The sequence shown here is derived from an EMBL/GenBank/DDBJ whole genome shotgun (WGS) entry which is preliminary data.</text>
</comment>
<protein>
    <submittedName>
        <fullName evidence="2">Uncharacterized protein</fullName>
    </submittedName>
</protein>
<dbReference type="EMBL" id="BGPR01026616">
    <property type="protein sequence ID" value="GBN96485.1"/>
    <property type="molecule type" value="Genomic_DNA"/>
</dbReference>
<evidence type="ECO:0000256" key="1">
    <source>
        <dbReference type="SAM" id="MobiDB-lite"/>
    </source>
</evidence>
<dbReference type="AlphaFoldDB" id="A0A4Y2TBL7"/>
<evidence type="ECO:0000313" key="3">
    <source>
        <dbReference type="Proteomes" id="UP000499080"/>
    </source>
</evidence>
<evidence type="ECO:0000313" key="2">
    <source>
        <dbReference type="EMBL" id="GBN96485.1"/>
    </source>
</evidence>
<feature type="region of interest" description="Disordered" evidence="1">
    <location>
        <begin position="352"/>
        <end position="371"/>
    </location>
</feature>
<feature type="region of interest" description="Disordered" evidence="1">
    <location>
        <begin position="388"/>
        <end position="415"/>
    </location>
</feature>